<dbReference type="FunFam" id="3.40.605.10:FF:000007">
    <property type="entry name" value="NAD/NADP-dependent betaine aldehyde dehydrogenase"/>
    <property type="match status" value="1"/>
</dbReference>
<dbReference type="PROSITE" id="PS00687">
    <property type="entry name" value="ALDEHYDE_DEHYDR_GLU"/>
    <property type="match status" value="1"/>
</dbReference>
<dbReference type="InterPro" id="IPR029510">
    <property type="entry name" value="Ald_DH_CS_GLU"/>
</dbReference>
<keyword evidence="2 4" id="KW-0560">Oxidoreductase</keyword>
<dbReference type="AlphaFoldDB" id="A0A0L8AG18"/>
<dbReference type="InterPro" id="IPR015590">
    <property type="entry name" value="Aldehyde_DH_dom"/>
</dbReference>
<dbReference type="InterPro" id="IPR016161">
    <property type="entry name" value="Ald_DH/histidinol_DH"/>
</dbReference>
<comment type="similarity">
    <text evidence="1 4">Belongs to the aldehyde dehydrogenase family.</text>
</comment>
<dbReference type="InterPro" id="IPR016163">
    <property type="entry name" value="Ald_DH_C"/>
</dbReference>
<evidence type="ECO:0000313" key="6">
    <source>
        <dbReference type="EMBL" id="KOF01187.1"/>
    </source>
</evidence>
<evidence type="ECO:0000259" key="5">
    <source>
        <dbReference type="Pfam" id="PF00171"/>
    </source>
</evidence>
<dbReference type="Gene3D" id="3.40.605.10">
    <property type="entry name" value="Aldehyde Dehydrogenase, Chain A, domain 1"/>
    <property type="match status" value="1"/>
</dbReference>
<gene>
    <name evidence="6" type="ORF">W7K_00750</name>
</gene>
<accession>A0A0L8AG18</accession>
<dbReference type="Proteomes" id="UP000036890">
    <property type="component" value="Unassembled WGS sequence"/>
</dbReference>
<dbReference type="Pfam" id="PF00171">
    <property type="entry name" value="Aldedh"/>
    <property type="match status" value="1"/>
</dbReference>
<dbReference type="SUPFAM" id="SSF53720">
    <property type="entry name" value="ALDH-like"/>
    <property type="match status" value="1"/>
</dbReference>
<evidence type="ECO:0000256" key="2">
    <source>
        <dbReference type="ARBA" id="ARBA00023002"/>
    </source>
</evidence>
<proteinExistence type="inferred from homology"/>
<evidence type="ECO:0000313" key="7">
    <source>
        <dbReference type="Proteomes" id="UP000036890"/>
    </source>
</evidence>
<sequence length="466" mass="49873">MTAYRMLIDGELVEGCRTIPVIDPATGEPFAKAHVADAAQLDRAVAAAALAFPGWAATSWAVRRDRLLEFARRLDEEADGFARLLVREQGKPWGEARYEVDATIRGIRFYADVELKAEVRDHPTGAYEVERRPLGVVAGITPWNFPMILASNKYAPALITGNTVVLKPAPTTPLTTLELGRLAADVFPRGVFNIVADDNDLGGRLTSHPDVAKVSFTGSTETGKSVMRSAAEDMKRVTLELGGNDPAIVLADADLEAAARGLAGTVFLNAGQVCAAPKRLYVAEAVYEEFRDRFVAATREIRIGAGDEEGVTLGPVQNRAQFEKVRGMIEEAAAAGTVLTGGHVANRPGYFIEPTVVADLDDAAPLVTDEQFGPVVPLLRFDDEAEAVARANQGAYGLGASIWTRDLDRARRLARGIAAGSVWINQHTAIHPDIPFGGVKQSGLGTEGGLEGVHEYTRVQVINAAA</sequence>
<dbReference type="InterPro" id="IPR016162">
    <property type="entry name" value="Ald_DH_N"/>
</dbReference>
<dbReference type="EMBL" id="AJLO02000002">
    <property type="protein sequence ID" value="KOF01187.1"/>
    <property type="molecule type" value="Genomic_DNA"/>
</dbReference>
<evidence type="ECO:0000256" key="3">
    <source>
        <dbReference type="PROSITE-ProRule" id="PRU10007"/>
    </source>
</evidence>
<organism evidence="6 7">
    <name type="scientific">Stenotrophomonas geniculata N1</name>
    <dbReference type="NCBI Taxonomy" id="1167641"/>
    <lineage>
        <taxon>Bacteria</taxon>
        <taxon>Pseudomonadati</taxon>
        <taxon>Pseudomonadota</taxon>
        <taxon>Gammaproteobacteria</taxon>
        <taxon>Lysobacterales</taxon>
        <taxon>Lysobacteraceae</taxon>
        <taxon>Stenotrophomonas</taxon>
    </lineage>
</organism>
<name>A0A0L8AG18_9GAMM</name>
<dbReference type="PROSITE" id="PS00070">
    <property type="entry name" value="ALDEHYDE_DEHYDR_CYS"/>
    <property type="match status" value="1"/>
</dbReference>
<evidence type="ECO:0000256" key="1">
    <source>
        <dbReference type="ARBA" id="ARBA00009986"/>
    </source>
</evidence>
<protein>
    <submittedName>
        <fullName evidence="6">Aldehyde dehydrogenase</fullName>
    </submittedName>
</protein>
<feature type="active site" evidence="3">
    <location>
        <position position="240"/>
    </location>
</feature>
<dbReference type="GO" id="GO:0016620">
    <property type="term" value="F:oxidoreductase activity, acting on the aldehyde or oxo group of donors, NAD or NADP as acceptor"/>
    <property type="evidence" value="ECO:0007669"/>
    <property type="project" value="InterPro"/>
</dbReference>
<reference evidence="6 7" key="1">
    <citation type="journal article" date="2012" name="J. Bacteriol.">
        <title>Genome sequence of a novel nicotine-degrading strain, Pseudomonas geniculata N1.</title>
        <authorList>
            <person name="Tang H."/>
            <person name="Yu H."/>
            <person name="Tai C."/>
            <person name="Huang K."/>
            <person name="Liu Y."/>
            <person name="Wang L."/>
            <person name="Yao Y."/>
            <person name="Wu G."/>
            <person name="Xu P."/>
        </authorList>
    </citation>
    <scope>NUCLEOTIDE SEQUENCE [LARGE SCALE GENOMIC DNA]</scope>
    <source>
        <strain evidence="6 7">N1</strain>
    </source>
</reference>
<feature type="domain" description="Aldehyde dehydrogenase" evidence="5">
    <location>
        <begin position="17"/>
        <end position="461"/>
    </location>
</feature>
<evidence type="ECO:0000256" key="4">
    <source>
        <dbReference type="RuleBase" id="RU003345"/>
    </source>
</evidence>
<dbReference type="Gene3D" id="3.40.309.10">
    <property type="entry name" value="Aldehyde Dehydrogenase, Chain A, domain 2"/>
    <property type="match status" value="1"/>
</dbReference>
<dbReference type="FunFam" id="3.40.309.10:FF:000009">
    <property type="entry name" value="Aldehyde dehydrogenase A"/>
    <property type="match status" value="1"/>
</dbReference>
<dbReference type="OrthoDB" id="9812625at2"/>
<dbReference type="InterPro" id="IPR016160">
    <property type="entry name" value="Ald_DH_CS_CYS"/>
</dbReference>
<dbReference type="PANTHER" id="PTHR11699">
    <property type="entry name" value="ALDEHYDE DEHYDROGENASE-RELATED"/>
    <property type="match status" value="1"/>
</dbReference>
<dbReference type="InterPro" id="IPR044086">
    <property type="entry name" value="LUC3-like"/>
</dbReference>
<comment type="caution">
    <text evidence="6">The sequence shown here is derived from an EMBL/GenBank/DDBJ whole genome shotgun (WGS) entry which is preliminary data.</text>
</comment>
<dbReference type="CDD" id="cd07106">
    <property type="entry name" value="ALDH_AldA-AAD23400"/>
    <property type="match status" value="1"/>
</dbReference>